<dbReference type="RefSeq" id="WP_161702712.1">
    <property type="nucleotide sequence ID" value="NZ_JAAAHS010000292.1"/>
</dbReference>
<protein>
    <recommendedName>
        <fullName evidence="2">Peptidoglycan binding-like domain-containing protein</fullName>
    </recommendedName>
</protein>
<dbReference type="AlphaFoldDB" id="A0A964UTN6"/>
<keyword evidence="4" id="KW-1185">Reference proteome</keyword>
<dbReference type="Pfam" id="PF01471">
    <property type="entry name" value="PG_binding_1"/>
    <property type="match status" value="1"/>
</dbReference>
<feature type="compositionally biased region" description="Pro residues" evidence="1">
    <location>
        <begin position="39"/>
        <end position="53"/>
    </location>
</feature>
<dbReference type="EMBL" id="JAAAHS010000292">
    <property type="protein sequence ID" value="NBE55189.1"/>
    <property type="molecule type" value="Genomic_DNA"/>
</dbReference>
<evidence type="ECO:0000313" key="3">
    <source>
        <dbReference type="EMBL" id="NBE55189.1"/>
    </source>
</evidence>
<dbReference type="OrthoDB" id="3874291at2"/>
<name>A0A964UTN6_9ACTN</name>
<organism evidence="3 4">
    <name type="scientific">Streptomyces boluensis</name>
    <dbReference type="NCBI Taxonomy" id="1775135"/>
    <lineage>
        <taxon>Bacteria</taxon>
        <taxon>Bacillati</taxon>
        <taxon>Actinomycetota</taxon>
        <taxon>Actinomycetes</taxon>
        <taxon>Kitasatosporales</taxon>
        <taxon>Streptomycetaceae</taxon>
        <taxon>Streptomyces</taxon>
    </lineage>
</organism>
<dbReference type="Gene3D" id="1.10.101.10">
    <property type="entry name" value="PGBD-like superfamily/PGBD"/>
    <property type="match status" value="1"/>
</dbReference>
<reference evidence="3" key="1">
    <citation type="submission" date="2020-01" db="EMBL/GenBank/DDBJ databases">
        <title>Whole-genome analyses of novel actinobacteria.</title>
        <authorList>
            <person name="Sahin N."/>
        </authorList>
    </citation>
    <scope>NUCLEOTIDE SEQUENCE</scope>
    <source>
        <strain evidence="3">YC537</strain>
    </source>
</reference>
<evidence type="ECO:0000313" key="4">
    <source>
        <dbReference type="Proteomes" id="UP000598297"/>
    </source>
</evidence>
<accession>A0A964UTN6</accession>
<proteinExistence type="predicted"/>
<feature type="region of interest" description="Disordered" evidence="1">
    <location>
        <begin position="150"/>
        <end position="251"/>
    </location>
</feature>
<evidence type="ECO:0000259" key="2">
    <source>
        <dbReference type="Pfam" id="PF01471"/>
    </source>
</evidence>
<dbReference type="InterPro" id="IPR036366">
    <property type="entry name" value="PGBDSf"/>
</dbReference>
<feature type="region of interest" description="Disordered" evidence="1">
    <location>
        <begin position="28"/>
        <end position="125"/>
    </location>
</feature>
<feature type="region of interest" description="Disordered" evidence="1">
    <location>
        <begin position="288"/>
        <end position="312"/>
    </location>
</feature>
<dbReference type="InterPro" id="IPR002477">
    <property type="entry name" value="Peptidoglycan-bd-like"/>
</dbReference>
<feature type="compositionally biased region" description="Low complexity" evidence="1">
    <location>
        <begin position="193"/>
        <end position="228"/>
    </location>
</feature>
<feature type="compositionally biased region" description="Low complexity" evidence="1">
    <location>
        <begin position="169"/>
        <end position="182"/>
    </location>
</feature>
<dbReference type="InterPro" id="IPR036365">
    <property type="entry name" value="PGBD-like_sf"/>
</dbReference>
<gene>
    <name evidence="3" type="ORF">GUY60_27945</name>
</gene>
<sequence>MSGQSCPGCGTEFLPDFRPACDCALRARQGSEETVQGPIPEPVPEPVRAPRPEPAGRGTAMDPVFGHVASPDMSDTVPNEEVLELFDGPGNGPDRASALPPIGPAATDPAMPEFSRADGQAPSGRGWRYGLLAGAAAVVAVTVGVAGGFFSSDTEQQAGPNAADRVTATEEPTPSETSPTSGESERASRSSKRPTSPSSETGSSKPSSTSTSTSTEEPTGTTAPPAGEQESESESGQEPGTLGRGDRGPEVVELQQRLTELKLYTGPLNGNYGPATENAVTRFQQARQIDEDEGTYGPKTRAAIEAETSDPA</sequence>
<evidence type="ECO:0000256" key="1">
    <source>
        <dbReference type="SAM" id="MobiDB-lite"/>
    </source>
</evidence>
<dbReference type="Proteomes" id="UP000598297">
    <property type="component" value="Unassembled WGS sequence"/>
</dbReference>
<feature type="domain" description="Peptidoglycan binding-like" evidence="2">
    <location>
        <begin position="247"/>
        <end position="304"/>
    </location>
</feature>
<comment type="caution">
    <text evidence="3">The sequence shown here is derived from an EMBL/GenBank/DDBJ whole genome shotgun (WGS) entry which is preliminary data.</text>
</comment>
<dbReference type="SUPFAM" id="SSF47090">
    <property type="entry name" value="PGBD-like"/>
    <property type="match status" value="1"/>
</dbReference>